<name>A0A6V7HBU1_9HYME</name>
<evidence type="ECO:0000313" key="2">
    <source>
        <dbReference type="Proteomes" id="UP000752696"/>
    </source>
</evidence>
<proteinExistence type="predicted"/>
<evidence type="ECO:0000313" key="1">
    <source>
        <dbReference type="EMBL" id="CAD1475716.1"/>
    </source>
</evidence>
<organism evidence="1 2">
    <name type="scientific">Heterotrigona itama</name>
    <dbReference type="NCBI Taxonomy" id="395501"/>
    <lineage>
        <taxon>Eukaryota</taxon>
        <taxon>Metazoa</taxon>
        <taxon>Ecdysozoa</taxon>
        <taxon>Arthropoda</taxon>
        <taxon>Hexapoda</taxon>
        <taxon>Insecta</taxon>
        <taxon>Pterygota</taxon>
        <taxon>Neoptera</taxon>
        <taxon>Endopterygota</taxon>
        <taxon>Hymenoptera</taxon>
        <taxon>Apocrita</taxon>
        <taxon>Aculeata</taxon>
        <taxon>Apoidea</taxon>
        <taxon>Anthophila</taxon>
        <taxon>Apidae</taxon>
        <taxon>Heterotrigona</taxon>
    </lineage>
</organism>
<accession>A0A6V7HBU1</accession>
<dbReference type="AlphaFoldDB" id="A0A6V7HBU1"/>
<dbReference type="OrthoDB" id="7684817at2759"/>
<reference evidence="1" key="1">
    <citation type="submission" date="2020-07" db="EMBL/GenBank/DDBJ databases">
        <authorList>
            <person name="Nazaruddin N."/>
        </authorList>
    </citation>
    <scope>NUCLEOTIDE SEQUENCE</scope>
</reference>
<keyword evidence="2" id="KW-1185">Reference proteome</keyword>
<sequence>RATSRLFIFDDKRLIGFRLISETSRISSRGKGSVYSKGGGSRTLSKRFLNGNIITFDRSNRSLRATCELTTPTSYSGFLRGTSNGQAACMIIEEYPPLPTKPRQYLHQDTTQRFLNHLVLPKHRTSKFSRLIFSIESYSRSEKRDWCQRVVRHSLPQTTKITLTRHVTSYHRVAIAWQRRCTAIKLPLGNVENRSRRTRTKTLPT</sequence>
<dbReference type="EMBL" id="CAJDYZ010008707">
    <property type="protein sequence ID" value="CAD1475716.1"/>
    <property type="molecule type" value="Genomic_DNA"/>
</dbReference>
<gene>
    <name evidence="1" type="ORF">MHI_LOCUS592361</name>
</gene>
<comment type="caution">
    <text evidence="1">The sequence shown here is derived from an EMBL/GenBank/DDBJ whole genome shotgun (WGS) entry which is preliminary data.</text>
</comment>
<dbReference type="Proteomes" id="UP000752696">
    <property type="component" value="Unassembled WGS sequence"/>
</dbReference>
<feature type="non-terminal residue" evidence="1">
    <location>
        <position position="1"/>
    </location>
</feature>
<protein>
    <submittedName>
        <fullName evidence="1">Uncharacterized protein</fullName>
    </submittedName>
</protein>